<dbReference type="InterPro" id="IPR035386">
    <property type="entry name" value="Arm-DNA-bind_5"/>
</dbReference>
<dbReference type="AlphaFoldDB" id="A0A1N7JBP7"/>
<name>A0A1N7JBP7_9FLAO</name>
<dbReference type="EMBL" id="FTOI01000001">
    <property type="protein sequence ID" value="SIS46812.1"/>
    <property type="molecule type" value="Genomic_DNA"/>
</dbReference>
<evidence type="ECO:0000256" key="3">
    <source>
        <dbReference type="ARBA" id="ARBA00023172"/>
    </source>
</evidence>
<proteinExistence type="inferred from homology"/>
<dbReference type="CDD" id="cd01185">
    <property type="entry name" value="INTN1_C_like"/>
    <property type="match status" value="1"/>
</dbReference>
<dbReference type="InterPro" id="IPR002104">
    <property type="entry name" value="Integrase_catalytic"/>
</dbReference>
<accession>A0A1N7JBP7</accession>
<evidence type="ECO:0000256" key="2">
    <source>
        <dbReference type="ARBA" id="ARBA00023125"/>
    </source>
</evidence>
<keyword evidence="4" id="KW-0175">Coiled coil</keyword>
<evidence type="ECO:0000313" key="6">
    <source>
        <dbReference type="EMBL" id="SIS46812.1"/>
    </source>
</evidence>
<dbReference type="Pfam" id="PF00589">
    <property type="entry name" value="Phage_integrase"/>
    <property type="match status" value="1"/>
</dbReference>
<dbReference type="RefSeq" id="WP_076384803.1">
    <property type="nucleotide sequence ID" value="NZ_FTOI01000001.1"/>
</dbReference>
<evidence type="ECO:0000313" key="7">
    <source>
        <dbReference type="Proteomes" id="UP000185839"/>
    </source>
</evidence>
<evidence type="ECO:0000256" key="4">
    <source>
        <dbReference type="SAM" id="Coils"/>
    </source>
</evidence>
<dbReference type="GO" id="GO:0003677">
    <property type="term" value="F:DNA binding"/>
    <property type="evidence" value="ECO:0007669"/>
    <property type="project" value="UniProtKB-KW"/>
</dbReference>
<dbReference type="InterPro" id="IPR050090">
    <property type="entry name" value="Tyrosine_recombinase_XerCD"/>
</dbReference>
<dbReference type="GO" id="GO:0015074">
    <property type="term" value="P:DNA integration"/>
    <property type="evidence" value="ECO:0007669"/>
    <property type="project" value="InterPro"/>
</dbReference>
<dbReference type="Gene3D" id="1.10.443.10">
    <property type="entry name" value="Intergrase catalytic core"/>
    <property type="match status" value="1"/>
</dbReference>
<dbReference type="Gene3D" id="1.10.150.130">
    <property type="match status" value="1"/>
</dbReference>
<gene>
    <name evidence="6" type="ORF">SAMN05421789_101393</name>
</gene>
<dbReference type="InterPro" id="IPR013762">
    <property type="entry name" value="Integrase-like_cat_sf"/>
</dbReference>
<organism evidence="6 7">
    <name type="scientific">Kaistella chaponensis</name>
    <dbReference type="NCBI Taxonomy" id="713588"/>
    <lineage>
        <taxon>Bacteria</taxon>
        <taxon>Pseudomonadati</taxon>
        <taxon>Bacteroidota</taxon>
        <taxon>Flavobacteriia</taxon>
        <taxon>Flavobacteriales</taxon>
        <taxon>Weeksellaceae</taxon>
        <taxon>Chryseobacterium group</taxon>
        <taxon>Kaistella</taxon>
    </lineage>
</organism>
<dbReference type="InterPro" id="IPR011010">
    <property type="entry name" value="DNA_brk_join_enz"/>
</dbReference>
<dbReference type="PROSITE" id="PS51898">
    <property type="entry name" value="TYR_RECOMBINASE"/>
    <property type="match status" value="1"/>
</dbReference>
<dbReference type="OrthoDB" id="1493636at2"/>
<dbReference type="Pfam" id="PF17293">
    <property type="entry name" value="Arm-DNA-bind_5"/>
    <property type="match status" value="1"/>
</dbReference>
<comment type="similarity">
    <text evidence="1">Belongs to the 'phage' integrase family.</text>
</comment>
<dbReference type="InterPro" id="IPR025269">
    <property type="entry name" value="SAM-like_dom"/>
</dbReference>
<dbReference type="STRING" id="713588.SAMN05421789_101393"/>
<feature type="coiled-coil region" evidence="4">
    <location>
        <begin position="63"/>
        <end position="90"/>
    </location>
</feature>
<reference evidence="7" key="1">
    <citation type="submission" date="2017-01" db="EMBL/GenBank/DDBJ databases">
        <authorList>
            <person name="Varghese N."/>
            <person name="Submissions S."/>
        </authorList>
    </citation>
    <scope>NUCLEOTIDE SEQUENCE [LARGE SCALE GENOMIC DNA]</scope>
    <source>
        <strain evidence="7">DSM 23145</strain>
    </source>
</reference>
<evidence type="ECO:0000259" key="5">
    <source>
        <dbReference type="PROSITE" id="PS51898"/>
    </source>
</evidence>
<feature type="domain" description="Tyr recombinase" evidence="5">
    <location>
        <begin position="227"/>
        <end position="419"/>
    </location>
</feature>
<dbReference type="SUPFAM" id="SSF56349">
    <property type="entry name" value="DNA breaking-rejoining enzymes"/>
    <property type="match status" value="1"/>
</dbReference>
<dbReference type="PANTHER" id="PTHR30349:SF64">
    <property type="entry name" value="PROPHAGE INTEGRASE INTD-RELATED"/>
    <property type="match status" value="1"/>
</dbReference>
<keyword evidence="7" id="KW-1185">Reference proteome</keyword>
<dbReference type="InterPro" id="IPR010998">
    <property type="entry name" value="Integrase_recombinase_N"/>
</dbReference>
<protein>
    <submittedName>
        <fullName evidence="6">Site-specific recombinase XerD</fullName>
    </submittedName>
</protein>
<dbReference type="Proteomes" id="UP000185839">
    <property type="component" value="Unassembled WGS sequence"/>
</dbReference>
<dbReference type="Pfam" id="PF13102">
    <property type="entry name" value="Phage_int_SAM_5"/>
    <property type="match status" value="1"/>
</dbReference>
<dbReference type="GO" id="GO:0006310">
    <property type="term" value="P:DNA recombination"/>
    <property type="evidence" value="ECO:0007669"/>
    <property type="project" value="UniProtKB-KW"/>
</dbReference>
<keyword evidence="2" id="KW-0238">DNA-binding</keyword>
<sequence>MIIKRNVVFDLENRKIEGKIIADNIPIRMRITFSGSRIDIFTGIRVDRNKWDSSKLRVKPNTFNKLKQSASDINTKLSDYENEIQNIFKKFELQDLIPSVEEVKFNFNSAFNNGKVVIKAKGFFDYFDEFTTENGRVKNWTIRTYEKFSSVRKHLFEFNSKLSFSFLDEKGLTLYVEFLRDKLKMRNSTIEKQVSFLKWFLKWAKAKGYNEKLSYEAFHPKFKATQKKIIFLTQSELKTLELYTIPDGKQYLERVRDVFIFLCYSGIRYSDALNLKRSDIKKDYFEITTVKTGDSLKIELNKNSKKILNKYKDIPFEHDRVLPIISNQKMNDYIKELAKLAEINEPIRLTHYKGNNRIDEVVPKCDLLGTHAGRRTFICTALSLGIPVNVVMKWTGHADYKSMKPYIDVADSTKASAMKKFDEI</sequence>
<dbReference type="PANTHER" id="PTHR30349">
    <property type="entry name" value="PHAGE INTEGRASE-RELATED"/>
    <property type="match status" value="1"/>
</dbReference>
<evidence type="ECO:0000256" key="1">
    <source>
        <dbReference type="ARBA" id="ARBA00008857"/>
    </source>
</evidence>
<keyword evidence="3" id="KW-0233">DNA recombination</keyword>